<feature type="domain" description="MutL C-terminal dimerisation" evidence="6">
    <location>
        <begin position="392"/>
        <end position="533"/>
    </location>
</feature>
<evidence type="ECO:0000256" key="2">
    <source>
        <dbReference type="ARBA" id="ARBA00021975"/>
    </source>
</evidence>
<dbReference type="CDD" id="cd03482">
    <property type="entry name" value="MutL_Trans_MutL"/>
    <property type="match status" value="1"/>
</dbReference>
<comment type="caution">
    <text evidence="8">The sequence shown here is derived from an EMBL/GenBank/DDBJ whole genome shotgun (WGS) entry which is preliminary data.</text>
</comment>
<dbReference type="GO" id="GO:0016887">
    <property type="term" value="F:ATP hydrolysis activity"/>
    <property type="evidence" value="ECO:0007669"/>
    <property type="project" value="InterPro"/>
</dbReference>
<dbReference type="FunFam" id="3.30.565.10:FF:000003">
    <property type="entry name" value="DNA mismatch repair endonuclease MutL"/>
    <property type="match status" value="1"/>
</dbReference>
<dbReference type="AlphaFoldDB" id="A0A520S2Q8"/>
<dbReference type="HAMAP" id="MF_00149">
    <property type="entry name" value="DNA_mis_repair"/>
    <property type="match status" value="1"/>
</dbReference>
<comment type="similarity">
    <text evidence="1 5">Belongs to the DNA mismatch repair MutL/HexB family.</text>
</comment>
<dbReference type="GO" id="GO:0004519">
    <property type="term" value="F:endonuclease activity"/>
    <property type="evidence" value="ECO:0007669"/>
    <property type="project" value="UniProtKB-KW"/>
</dbReference>
<dbReference type="InterPro" id="IPR036890">
    <property type="entry name" value="HATPase_C_sf"/>
</dbReference>
<reference evidence="8 9" key="1">
    <citation type="submission" date="2019-02" db="EMBL/GenBank/DDBJ databases">
        <title>Prokaryotic population dynamics and viral predation in marine succession experiment using metagenomics: the confinement effect.</title>
        <authorList>
            <person name="Haro-Moreno J.M."/>
            <person name="Rodriguez-Valera F."/>
            <person name="Lopez-Perez M."/>
        </authorList>
    </citation>
    <scope>NUCLEOTIDE SEQUENCE [LARGE SCALE GENOMIC DNA]</scope>
    <source>
        <strain evidence="8">MED-G157</strain>
    </source>
</reference>
<dbReference type="PANTHER" id="PTHR10073:SF12">
    <property type="entry name" value="DNA MISMATCH REPAIR PROTEIN MLH1"/>
    <property type="match status" value="1"/>
</dbReference>
<protein>
    <recommendedName>
        <fullName evidence="2 5">DNA mismatch repair protein MutL</fullName>
    </recommendedName>
</protein>
<evidence type="ECO:0000256" key="5">
    <source>
        <dbReference type="HAMAP-Rule" id="MF_00149"/>
    </source>
</evidence>
<dbReference type="InterPro" id="IPR042121">
    <property type="entry name" value="MutL_C_regsub"/>
</dbReference>
<comment type="function">
    <text evidence="5">This protein is involved in the repair of mismatches in DNA. It is required for dam-dependent methyl-directed DNA mismatch repair. May act as a 'molecular matchmaker', a protein that promotes the formation of a stable complex between two or more DNA-binding proteins in an ATP-dependent manner without itself being part of a final effector complex.</text>
</comment>
<accession>A0A520S2Q8</accession>
<dbReference type="InterPro" id="IPR013507">
    <property type="entry name" value="DNA_mismatch_S5_2-like"/>
</dbReference>
<evidence type="ECO:0000259" key="7">
    <source>
        <dbReference type="SMART" id="SM01340"/>
    </source>
</evidence>
<dbReference type="SMART" id="SM01340">
    <property type="entry name" value="DNA_mis_repair"/>
    <property type="match status" value="1"/>
</dbReference>
<feature type="domain" description="DNA mismatch repair protein S5" evidence="7">
    <location>
        <begin position="207"/>
        <end position="325"/>
    </location>
</feature>
<evidence type="ECO:0000256" key="4">
    <source>
        <dbReference type="ARBA" id="ARBA00023204"/>
    </source>
</evidence>
<dbReference type="InterPro" id="IPR037198">
    <property type="entry name" value="MutL_C_sf"/>
</dbReference>
<dbReference type="GO" id="GO:0005524">
    <property type="term" value="F:ATP binding"/>
    <property type="evidence" value="ECO:0007669"/>
    <property type="project" value="InterPro"/>
</dbReference>
<dbReference type="GO" id="GO:0006298">
    <property type="term" value="P:mismatch repair"/>
    <property type="evidence" value="ECO:0007669"/>
    <property type="project" value="UniProtKB-UniRule"/>
</dbReference>
<dbReference type="EMBL" id="SHAG01000008">
    <property type="protein sequence ID" value="RZO76739.1"/>
    <property type="molecule type" value="Genomic_DNA"/>
</dbReference>
<dbReference type="PANTHER" id="PTHR10073">
    <property type="entry name" value="DNA MISMATCH REPAIR PROTEIN MLH, PMS, MUTL"/>
    <property type="match status" value="1"/>
</dbReference>
<dbReference type="InterPro" id="IPR042120">
    <property type="entry name" value="MutL_C_dimsub"/>
</dbReference>
<evidence type="ECO:0000256" key="3">
    <source>
        <dbReference type="ARBA" id="ARBA00022763"/>
    </source>
</evidence>
<dbReference type="Gene3D" id="3.30.1540.20">
    <property type="entry name" value="MutL, C-terminal domain, dimerisation subdomain"/>
    <property type="match status" value="1"/>
</dbReference>
<dbReference type="InterPro" id="IPR002099">
    <property type="entry name" value="MutL/Mlh/PMS"/>
</dbReference>
<dbReference type="GO" id="GO:0032300">
    <property type="term" value="C:mismatch repair complex"/>
    <property type="evidence" value="ECO:0007669"/>
    <property type="project" value="InterPro"/>
</dbReference>
<evidence type="ECO:0000313" key="8">
    <source>
        <dbReference type="EMBL" id="RZO76739.1"/>
    </source>
</evidence>
<dbReference type="Gene3D" id="3.30.1370.100">
    <property type="entry name" value="MutL, C-terminal domain, regulatory subdomain"/>
    <property type="match status" value="1"/>
</dbReference>
<dbReference type="GO" id="GO:0030983">
    <property type="term" value="F:mismatched DNA binding"/>
    <property type="evidence" value="ECO:0007669"/>
    <property type="project" value="InterPro"/>
</dbReference>
<proteinExistence type="inferred from homology"/>
<dbReference type="InterPro" id="IPR014721">
    <property type="entry name" value="Ribsml_uS5_D2-typ_fold_subgr"/>
</dbReference>
<dbReference type="SUPFAM" id="SSF55874">
    <property type="entry name" value="ATPase domain of HSP90 chaperone/DNA topoisomerase II/histidine kinase"/>
    <property type="match status" value="1"/>
</dbReference>
<dbReference type="SUPFAM" id="SSF54211">
    <property type="entry name" value="Ribosomal protein S5 domain 2-like"/>
    <property type="match status" value="1"/>
</dbReference>
<organism evidence="8 9">
    <name type="scientific">OM182 bacterium</name>
    <dbReference type="NCBI Taxonomy" id="2510334"/>
    <lineage>
        <taxon>Bacteria</taxon>
        <taxon>Pseudomonadati</taxon>
        <taxon>Pseudomonadota</taxon>
        <taxon>Gammaproteobacteria</taxon>
        <taxon>OMG group</taxon>
        <taxon>OM182 clade</taxon>
    </lineage>
</organism>
<keyword evidence="4 5" id="KW-0234">DNA repair</keyword>
<dbReference type="InterPro" id="IPR020667">
    <property type="entry name" value="DNA_mismatch_repair_MutL"/>
</dbReference>
<keyword evidence="3 5" id="KW-0227">DNA damage</keyword>
<dbReference type="GO" id="GO:0140664">
    <property type="term" value="F:ATP-dependent DNA damage sensor activity"/>
    <property type="evidence" value="ECO:0007669"/>
    <property type="project" value="InterPro"/>
</dbReference>
<dbReference type="Proteomes" id="UP000316199">
    <property type="component" value="Unassembled WGS sequence"/>
</dbReference>
<gene>
    <name evidence="5 8" type="primary">mutL</name>
    <name evidence="8" type="ORF">EVA68_03360</name>
</gene>
<evidence type="ECO:0000313" key="9">
    <source>
        <dbReference type="Proteomes" id="UP000316199"/>
    </source>
</evidence>
<dbReference type="Pfam" id="PF01119">
    <property type="entry name" value="DNA_mis_repair"/>
    <property type="match status" value="1"/>
</dbReference>
<dbReference type="PROSITE" id="PS00058">
    <property type="entry name" value="DNA_MISMATCH_REPAIR_1"/>
    <property type="match status" value="1"/>
</dbReference>
<dbReference type="InterPro" id="IPR014762">
    <property type="entry name" value="DNA_mismatch_repair_CS"/>
</dbReference>
<evidence type="ECO:0000256" key="1">
    <source>
        <dbReference type="ARBA" id="ARBA00006082"/>
    </source>
</evidence>
<dbReference type="Pfam" id="PF13589">
    <property type="entry name" value="HATPase_c_3"/>
    <property type="match status" value="1"/>
</dbReference>
<keyword evidence="8" id="KW-0540">Nuclease</keyword>
<dbReference type="Gene3D" id="3.30.565.10">
    <property type="entry name" value="Histidine kinase-like ATPase, C-terminal domain"/>
    <property type="match status" value="1"/>
</dbReference>
<dbReference type="Pfam" id="PF08676">
    <property type="entry name" value="MutL_C"/>
    <property type="match status" value="1"/>
</dbReference>
<evidence type="ECO:0000259" key="6">
    <source>
        <dbReference type="SMART" id="SM00853"/>
    </source>
</evidence>
<name>A0A520S2Q8_9GAMM</name>
<keyword evidence="8" id="KW-0378">Hydrolase</keyword>
<dbReference type="InterPro" id="IPR038973">
    <property type="entry name" value="MutL/Mlh/Pms-like"/>
</dbReference>
<dbReference type="NCBIfam" id="TIGR00585">
    <property type="entry name" value="mutl"/>
    <property type="match status" value="1"/>
</dbReference>
<dbReference type="CDD" id="cd16926">
    <property type="entry name" value="HATPase_MutL-MLH-PMS-like"/>
    <property type="match status" value="1"/>
</dbReference>
<dbReference type="SMART" id="SM00853">
    <property type="entry name" value="MutL_C"/>
    <property type="match status" value="1"/>
</dbReference>
<dbReference type="SUPFAM" id="SSF118116">
    <property type="entry name" value="DNA mismatch repair protein MutL"/>
    <property type="match status" value="1"/>
</dbReference>
<keyword evidence="8" id="KW-0255">Endonuclease</keyword>
<dbReference type="InterPro" id="IPR020568">
    <property type="entry name" value="Ribosomal_Su5_D2-typ_SF"/>
</dbReference>
<dbReference type="Gene3D" id="3.30.230.10">
    <property type="match status" value="1"/>
</dbReference>
<sequence>MRIKQLSPSLANQIAAGEVIERPASVVKELLENSLDAESKYIDIFLESGGSRLIKIRDQGGGIAKQDLALALSRHATSKIATISDLESVGTLGFRGEALASIASVSRLTLTSNNGDDNIGWSITSNNEIRAEKQSRGTSVEVRDLFYNVPARRKFLRTERTEYLRIDEIVRKVSICRPEINITLSNDGKITRNYRASSSNEDKMRRLRDAFGQGFTENAIYLDEHRENIRLSGWVSLPTYSRSQADQQYFFVNSRVIRDKLIAHAVKRAYSDVLYQSRQPVFALFLDIDPTAVDVNVHPTKNEVRFRDSREVHDFIFGVLHKRLGDVSPRELLKKPNLDQYSSIPTQSKFVMEGPSQDLRSNTAIHKNQMPLKGVSEIISDHSDDMPPLGYALAQLHGIYILAQNEHGLVIVDMHAAHERIIYERLKIAEKDLKMQPLLIPVTIAVAPSEVNVVDLFSNELMALGIELSIASEESLIIRAIPSLLPVSNAEQLVRDVLSDLVEFGSMIKIHEKKDDILSTMACHGSVRANRKLSLEEMNALLRAMEETKRSAQCNHGRPTFSLLTVSELDGLFLRGR</sequence>
<dbReference type="InterPro" id="IPR014790">
    <property type="entry name" value="MutL_C"/>
</dbReference>